<keyword evidence="2" id="KW-1185">Reference proteome</keyword>
<dbReference type="Proteomes" id="UP001409291">
    <property type="component" value="Unassembled WGS sequence"/>
</dbReference>
<dbReference type="InterPro" id="IPR013320">
    <property type="entry name" value="ConA-like_dom_sf"/>
</dbReference>
<organism evidence="1 2">
    <name type="scientific">Sphingobacterium kitahiroshimense</name>
    <dbReference type="NCBI Taxonomy" id="470446"/>
    <lineage>
        <taxon>Bacteria</taxon>
        <taxon>Pseudomonadati</taxon>
        <taxon>Bacteroidota</taxon>
        <taxon>Sphingobacteriia</taxon>
        <taxon>Sphingobacteriales</taxon>
        <taxon>Sphingobacteriaceae</taxon>
        <taxon>Sphingobacterium</taxon>
    </lineage>
</organism>
<gene>
    <name evidence="1" type="ORF">ABE541_03160</name>
</gene>
<dbReference type="EMBL" id="JBDJNQ010000001">
    <property type="protein sequence ID" value="MEN5376251.1"/>
    <property type="molecule type" value="Genomic_DNA"/>
</dbReference>
<proteinExistence type="predicted"/>
<dbReference type="RefSeq" id="WP_183916811.1">
    <property type="nucleotide sequence ID" value="NZ_JBDJLH010000001.1"/>
</dbReference>
<evidence type="ECO:0000313" key="1">
    <source>
        <dbReference type="EMBL" id="MEN5376251.1"/>
    </source>
</evidence>
<accession>A0ABV0BN75</accession>
<dbReference type="InterPro" id="IPR038417">
    <property type="entry name" value="Alpga-gal_N_sf"/>
</dbReference>
<dbReference type="SUPFAM" id="SSF49899">
    <property type="entry name" value="Concanavalin A-like lectins/glucanases"/>
    <property type="match status" value="1"/>
</dbReference>
<protein>
    <submittedName>
        <fullName evidence="1">LamG-like jellyroll fold domain-containing protein</fullName>
    </submittedName>
</protein>
<sequence length="991" mass="112666">MKRIQILLFFIILHHALQAKVKPLGHFNFGKVGNVTYAIGPEKVKSTQGNFTLTRIDRPLFYADAPAEKAQQGEGAILFNGKTDGYSMSSGIGVATENFVFEVWVKAKEIDSQSGEMNIVALNGTTKEGYGFAQRGKSWVFISADKGTTSIGNAVKGQWIHLAATLRNGVGELWMNGKKTGSFNATKTIAPHFSIAISNEGKQAFMGEVYEVRWSTFEKQGFDEESDFLINYKKKKERDRSRDLSRLALMKNIQKPGLGKSVVSEFENKSYGTDWLIAPVKDATNLYIKENKDNKTAQFQLNNGLVSRTFYVADNLACIGYKNLSNQAEYVRAVKPEARVMLDSIWYEVGGLKGQPEKSYLMESWLPEMETDDQAFELVSIETAAPLERYPWQQKYNAVATDWPVKGLRLILTFKPTERMDMVKNIEVKVNYEIYQGLPVITKWVEVLNNSDNLIRLNQIETEVLAVNQDQINRIHVESDFSFALVNANLKGSALMHYQGDKIEAYQAGESTTKWIVDQEYNTWATHNQAEDGFLDFPHRNLLVSHLPMGPDVDISNKESFKSYLTFELLQDADDRERKSLAHRRMYKKLAPQTTESLLTGGITSHDEKTLKNFIDQMGELGMERLDIQAWPGISHDNLDDKYVALWKNIASYAKNKGIVMGGYELQVASRGRGAEVDCVHPVTGKPGSLFGQSVCIASTWKDTYYKKMWEFFDKTGLMTYNMDGPYHGDPCASTVHPHHHGLYDSQWEQWKSQVQVIHELQRRNMYVPIPDWYFLNGQSATGMGYREASANLTPDQQMLLGRQYIYDGTWHKLPTMGWISLQLVGFYSNDPKIGLEPLAQNLDRYERQLMQFLASGSQLTIRGNRLYDTPETKAMVSQKIKWFKKHREILTSEIIHVSRPNGRDLDCMLHVNPFINEKGMVIFFNPTDKTIKKEVRLPLYYTGIKDKAIFTNEEGITTAKALDDKADIEMTVEVKPGGTAWYVIEDAQKK</sequence>
<comment type="caution">
    <text evidence="1">The sequence shown here is derived from an EMBL/GenBank/DDBJ whole genome shotgun (WGS) entry which is preliminary data.</text>
</comment>
<dbReference type="Gene3D" id="2.60.120.200">
    <property type="match status" value="1"/>
</dbReference>
<name>A0ABV0BN75_9SPHI</name>
<reference evidence="1 2" key="1">
    <citation type="submission" date="2024-04" db="EMBL/GenBank/DDBJ databases">
        <title>WGS of bacteria from Torrens River.</title>
        <authorList>
            <person name="Wyrsch E.R."/>
            <person name="Drigo B."/>
        </authorList>
    </citation>
    <scope>NUCLEOTIDE SEQUENCE [LARGE SCALE GENOMIC DNA]</scope>
    <source>
        <strain evidence="1 2">TWI391</strain>
    </source>
</reference>
<evidence type="ECO:0000313" key="2">
    <source>
        <dbReference type="Proteomes" id="UP001409291"/>
    </source>
</evidence>
<dbReference type="Pfam" id="PF13385">
    <property type="entry name" value="Laminin_G_3"/>
    <property type="match status" value="1"/>
</dbReference>
<dbReference type="Gene3D" id="2.70.98.60">
    <property type="entry name" value="alpha-galactosidase from lactobacil brevis"/>
    <property type="match status" value="1"/>
</dbReference>